<dbReference type="EMBL" id="CP121769">
    <property type="protein sequence ID" value="WGE10520.1"/>
    <property type="molecule type" value="Genomic_DNA"/>
</dbReference>
<dbReference type="Proteomes" id="UP000662736">
    <property type="component" value="Chromosome"/>
</dbReference>
<evidence type="ECO:0000313" key="3">
    <source>
        <dbReference type="EMBL" id="WGE10520.1"/>
    </source>
</evidence>
<dbReference type="RefSeq" id="WP_010786559.1">
    <property type="nucleotide sequence ID" value="NZ_CBCRUP010000032.1"/>
</dbReference>
<reference evidence="1" key="2">
    <citation type="submission" date="2022-09" db="EMBL/GenBank/DDBJ databases">
        <title>Molecular characterization of Glaesserella parasuis strains circulating in commercial swine farms using whole-genome sequencing.</title>
        <authorList>
            <person name="Mugabi R."/>
            <person name="Clavijo M."/>
            <person name="Li G."/>
        </authorList>
    </citation>
    <scope>NUCLEOTIDE SEQUENCE</scope>
    <source>
        <strain evidence="1">0435-53</strain>
    </source>
</reference>
<dbReference type="InterPro" id="IPR007460">
    <property type="entry name" value="BrnT_toxin"/>
</dbReference>
<sequence length="95" mass="11215">MFSIEGFEWDKKKAEINEKKHGITFDEAITVFYDDHAILIADPDHSFYEERFLLLGRSERSNILVVVHCERDNNLRIISARKATKQETIQYGRQQ</sequence>
<organism evidence="1 4">
    <name type="scientific">Glaesserella parasuis</name>
    <name type="common">Haemophilus parasuis</name>
    <dbReference type="NCBI Taxonomy" id="738"/>
    <lineage>
        <taxon>Bacteria</taxon>
        <taxon>Pseudomonadati</taxon>
        <taxon>Pseudomonadota</taxon>
        <taxon>Gammaproteobacteria</taxon>
        <taxon>Pasteurellales</taxon>
        <taxon>Pasteurellaceae</taxon>
        <taxon>Glaesserella</taxon>
    </lineage>
</organism>
<reference evidence="3" key="3">
    <citation type="submission" date="2023-04" db="EMBL/GenBank/DDBJ databases">
        <title>Molecular characterization of the Integrative and Conjugative elements harboring multidrug-resistance gene from Glaesserella (Haemophilus) parasuis.</title>
        <authorList>
            <person name="Che Y."/>
            <person name="Zhou L."/>
        </authorList>
    </citation>
    <scope>NUCLEOTIDE SEQUENCE</scope>
    <source>
        <strain evidence="3">Z44</strain>
    </source>
</reference>
<dbReference type="EMBL" id="JAODIR010000042">
    <property type="protein sequence ID" value="MDD2168533.1"/>
    <property type="molecule type" value="Genomic_DNA"/>
</dbReference>
<dbReference type="Pfam" id="PF04365">
    <property type="entry name" value="BrnT_toxin"/>
    <property type="match status" value="1"/>
</dbReference>
<dbReference type="Proteomes" id="UP001222296">
    <property type="component" value="Chromosome"/>
</dbReference>
<proteinExistence type="predicted"/>
<evidence type="ECO:0000313" key="2">
    <source>
        <dbReference type="EMBL" id="QSX16691.1"/>
    </source>
</evidence>
<dbReference type="AlphaFoldDB" id="A0A084EUZ5"/>
<dbReference type="InterPro" id="IPR038573">
    <property type="entry name" value="BrnT_sf"/>
</dbReference>
<dbReference type="Gene3D" id="3.10.450.530">
    <property type="entry name" value="Ribonuclease toxin, BrnT, of type II toxin-antitoxin system"/>
    <property type="match status" value="1"/>
</dbReference>
<dbReference type="Proteomes" id="UP001148834">
    <property type="component" value="Unassembled WGS sequence"/>
</dbReference>
<gene>
    <name evidence="2" type="ORF">J1G54_10165</name>
    <name evidence="1" type="ORF">N5925_07990</name>
    <name evidence="3" type="ORF">QBL01_02630</name>
</gene>
<dbReference type="OrthoDB" id="9802417at2"/>
<evidence type="ECO:0000313" key="1">
    <source>
        <dbReference type="EMBL" id="MDD2168533.1"/>
    </source>
</evidence>
<name>A0A084EUZ5_GLAPU</name>
<evidence type="ECO:0000313" key="4">
    <source>
        <dbReference type="Proteomes" id="UP001148834"/>
    </source>
</evidence>
<protein>
    <submittedName>
        <fullName evidence="1">BrnT family toxin</fullName>
    </submittedName>
</protein>
<dbReference type="EMBL" id="CP071491">
    <property type="protein sequence ID" value="QSX16691.1"/>
    <property type="molecule type" value="Genomic_DNA"/>
</dbReference>
<accession>A0A084EUZ5</accession>
<reference evidence="2" key="1">
    <citation type="submission" date="2021-03" db="EMBL/GenBank/DDBJ databases">
        <title>Characterization of a novel Integrative Conjugative Element in Glaesserella parasuis.</title>
        <authorList>
            <person name="Hu G."/>
            <person name="Sun H."/>
        </authorList>
    </citation>
    <scope>NUCLEOTIDE SEQUENCE</scope>
    <source>
        <strain evidence="2">GHP1807</strain>
    </source>
</reference>